<evidence type="ECO:0000313" key="1">
    <source>
        <dbReference type="EMBL" id="MBB5077782.1"/>
    </source>
</evidence>
<comment type="caution">
    <text evidence="1">The sequence shown here is derived from an EMBL/GenBank/DDBJ whole genome shotgun (WGS) entry which is preliminary data.</text>
</comment>
<gene>
    <name evidence="1" type="ORF">HNR40_003257</name>
</gene>
<evidence type="ECO:0000313" key="2">
    <source>
        <dbReference type="Proteomes" id="UP000568380"/>
    </source>
</evidence>
<protein>
    <submittedName>
        <fullName evidence="1">Uncharacterized protein</fullName>
    </submittedName>
</protein>
<keyword evidence="2" id="KW-1185">Reference proteome</keyword>
<organism evidence="1 2">
    <name type="scientific">Nonomuraea endophytica</name>
    <dbReference type="NCBI Taxonomy" id="714136"/>
    <lineage>
        <taxon>Bacteria</taxon>
        <taxon>Bacillati</taxon>
        <taxon>Actinomycetota</taxon>
        <taxon>Actinomycetes</taxon>
        <taxon>Streptosporangiales</taxon>
        <taxon>Streptosporangiaceae</taxon>
        <taxon>Nonomuraea</taxon>
    </lineage>
</organism>
<dbReference type="AlphaFoldDB" id="A0A7W8A1E6"/>
<dbReference type="Proteomes" id="UP000568380">
    <property type="component" value="Unassembled WGS sequence"/>
</dbReference>
<accession>A0A7W8A1E6</accession>
<sequence length="363" mass="39951">MSTVIAVHYFEVDQFWVGAEVLGARYTAVVGGYRCTLVVPRSSEGADQDLEWLPGPDAMKVQNFHLLRGWIETPEGERAKWRVGWVKVEVELPSALLAGDLAGDPSGERREEVIELIKVARDVSIEFVTRIMRHAAVTYRQPWLGPSAKLFLPGFTSGRLYDRNGEWFRAGYGVTKPGVLRLGVSAPNHQEFEALVSNISGAGYVEPPLAETLLADALYTSSSADHPDLRLATLLAAMACEVKIKQAMRILATQEQAALVDALLDNPRDWSMAASSLFDKGIAAVCGRSMRVEDRPLWKRVDRLFFVRNKVAHVGGEGLEPTAISEGHPEAARDAFEWVDRVIVDSASRPPDDEPASQTSATR</sequence>
<proteinExistence type="predicted"/>
<dbReference type="RefSeq" id="WP_184961970.1">
    <property type="nucleotide sequence ID" value="NZ_JACHIN010000004.1"/>
</dbReference>
<dbReference type="EMBL" id="JACHIN010000004">
    <property type="protein sequence ID" value="MBB5077782.1"/>
    <property type="molecule type" value="Genomic_DNA"/>
</dbReference>
<reference evidence="1 2" key="1">
    <citation type="submission" date="2020-08" db="EMBL/GenBank/DDBJ databases">
        <title>Genomic Encyclopedia of Type Strains, Phase IV (KMG-IV): sequencing the most valuable type-strain genomes for metagenomic binning, comparative biology and taxonomic classification.</title>
        <authorList>
            <person name="Goeker M."/>
        </authorList>
    </citation>
    <scope>NUCLEOTIDE SEQUENCE [LARGE SCALE GENOMIC DNA]</scope>
    <source>
        <strain evidence="1 2">DSM 45385</strain>
    </source>
</reference>
<name>A0A7W8A1E6_9ACTN</name>